<dbReference type="Proteomes" id="UP000299102">
    <property type="component" value="Unassembled WGS sequence"/>
</dbReference>
<keyword evidence="3" id="KW-1185">Reference proteome</keyword>
<reference evidence="2 3" key="1">
    <citation type="journal article" date="2019" name="Commun. Biol.">
        <title>The bagworm genome reveals a unique fibroin gene that provides high tensile strength.</title>
        <authorList>
            <person name="Kono N."/>
            <person name="Nakamura H."/>
            <person name="Ohtoshi R."/>
            <person name="Tomita M."/>
            <person name="Numata K."/>
            <person name="Arakawa K."/>
        </authorList>
    </citation>
    <scope>NUCLEOTIDE SEQUENCE [LARGE SCALE GENOMIC DNA]</scope>
</reference>
<evidence type="ECO:0000313" key="2">
    <source>
        <dbReference type="EMBL" id="GBP27850.1"/>
    </source>
</evidence>
<evidence type="ECO:0000313" key="3">
    <source>
        <dbReference type="Proteomes" id="UP000299102"/>
    </source>
</evidence>
<dbReference type="AlphaFoldDB" id="A0A4C1UNS7"/>
<organism evidence="2 3">
    <name type="scientific">Eumeta variegata</name>
    <name type="common">Bagworm moth</name>
    <name type="synonym">Eumeta japonica</name>
    <dbReference type="NCBI Taxonomy" id="151549"/>
    <lineage>
        <taxon>Eukaryota</taxon>
        <taxon>Metazoa</taxon>
        <taxon>Ecdysozoa</taxon>
        <taxon>Arthropoda</taxon>
        <taxon>Hexapoda</taxon>
        <taxon>Insecta</taxon>
        <taxon>Pterygota</taxon>
        <taxon>Neoptera</taxon>
        <taxon>Endopterygota</taxon>
        <taxon>Lepidoptera</taxon>
        <taxon>Glossata</taxon>
        <taxon>Ditrysia</taxon>
        <taxon>Tineoidea</taxon>
        <taxon>Psychidae</taxon>
        <taxon>Oiketicinae</taxon>
        <taxon>Eumeta</taxon>
    </lineage>
</organism>
<gene>
    <name evidence="2" type="ORF">EVAR_94254_1</name>
</gene>
<proteinExistence type="predicted"/>
<protein>
    <submittedName>
        <fullName evidence="2">Uncharacterized protein</fullName>
    </submittedName>
</protein>
<accession>A0A4C1UNS7</accession>
<evidence type="ECO:0000256" key="1">
    <source>
        <dbReference type="SAM" id="MobiDB-lite"/>
    </source>
</evidence>
<comment type="caution">
    <text evidence="2">The sequence shown here is derived from an EMBL/GenBank/DDBJ whole genome shotgun (WGS) entry which is preliminary data.</text>
</comment>
<dbReference type="EMBL" id="BGZK01000199">
    <property type="protein sequence ID" value="GBP27850.1"/>
    <property type="molecule type" value="Genomic_DNA"/>
</dbReference>
<feature type="compositionally biased region" description="Low complexity" evidence="1">
    <location>
        <begin position="48"/>
        <end position="57"/>
    </location>
</feature>
<name>A0A4C1UNS7_EUMVA</name>
<feature type="region of interest" description="Disordered" evidence="1">
    <location>
        <begin position="45"/>
        <end position="70"/>
    </location>
</feature>
<sequence length="70" mass="7555">MRVTPSRSAPVRVHLTQLPSADRFRRNSSDRRRGLTLLPLAVPTCTRSSLASPPKSSSQHDAGAVSTDVT</sequence>